<organism evidence="2 3">
    <name type="scientific">Cupriavidus pinatubonensis</name>
    <dbReference type="NCBI Taxonomy" id="248026"/>
    <lineage>
        <taxon>Bacteria</taxon>
        <taxon>Pseudomonadati</taxon>
        <taxon>Pseudomonadota</taxon>
        <taxon>Betaproteobacteria</taxon>
        <taxon>Burkholderiales</taxon>
        <taxon>Burkholderiaceae</taxon>
        <taxon>Cupriavidus</taxon>
    </lineage>
</organism>
<dbReference type="InterPro" id="IPR011322">
    <property type="entry name" value="N-reg_PII-like_a/b"/>
</dbReference>
<dbReference type="Proteomes" id="UP000701702">
    <property type="component" value="Unassembled WGS sequence"/>
</dbReference>
<evidence type="ECO:0000256" key="1">
    <source>
        <dbReference type="ARBA" id="ARBA00010554"/>
    </source>
</evidence>
<keyword evidence="3" id="KW-1185">Reference proteome</keyword>
<dbReference type="InterPro" id="IPR003793">
    <property type="entry name" value="UPF0166"/>
</dbReference>
<name>A0ABM8XQR9_9BURK</name>
<evidence type="ECO:0008006" key="4">
    <source>
        <dbReference type="Google" id="ProtNLM"/>
    </source>
</evidence>
<sequence length="122" mass="14141">MAVRQEAIVHGYQVTFYTVESRRHHGKQLSHWLLQLMRDMNVRGATHRVAAEGMGHDHRFHSWHFVELADRPEEIMMIATESETQVLFDRLAAEDVRVFYTKFPVEFGFLGKAAPDMDDGPT</sequence>
<evidence type="ECO:0000313" key="2">
    <source>
        <dbReference type="EMBL" id="CAG9182628.1"/>
    </source>
</evidence>
<dbReference type="EMBL" id="CAJZAF010000032">
    <property type="protein sequence ID" value="CAG9182628.1"/>
    <property type="molecule type" value="Genomic_DNA"/>
</dbReference>
<dbReference type="InterPro" id="IPR015867">
    <property type="entry name" value="N-reg_PII/ATP_PRibTrfase_C"/>
</dbReference>
<dbReference type="SUPFAM" id="SSF54913">
    <property type="entry name" value="GlnB-like"/>
    <property type="match status" value="1"/>
</dbReference>
<proteinExistence type="inferred from homology"/>
<gene>
    <name evidence="2" type="ORF">LMG23994_04958</name>
</gene>
<comment type="similarity">
    <text evidence="1">Belongs to the UPF0166 family.</text>
</comment>
<evidence type="ECO:0000313" key="3">
    <source>
        <dbReference type="Proteomes" id="UP000701702"/>
    </source>
</evidence>
<protein>
    <recommendedName>
        <fullName evidence="4">DUF190 domain-containing protein</fullName>
    </recommendedName>
</protein>
<dbReference type="Pfam" id="PF02641">
    <property type="entry name" value="DUF190"/>
    <property type="match status" value="1"/>
</dbReference>
<comment type="caution">
    <text evidence="2">The sequence shown here is derived from an EMBL/GenBank/DDBJ whole genome shotgun (WGS) entry which is preliminary data.</text>
</comment>
<accession>A0ABM8XQR9</accession>
<reference evidence="2 3" key="1">
    <citation type="submission" date="2021-08" db="EMBL/GenBank/DDBJ databases">
        <authorList>
            <person name="Peeters C."/>
        </authorList>
    </citation>
    <scope>NUCLEOTIDE SEQUENCE [LARGE SCALE GENOMIC DNA]</scope>
    <source>
        <strain evidence="2 3">LMG 23994</strain>
    </source>
</reference>
<dbReference type="Gene3D" id="3.30.70.120">
    <property type="match status" value="1"/>
</dbReference>